<dbReference type="Proteomes" id="UP001189122">
    <property type="component" value="Unassembled WGS sequence"/>
</dbReference>
<evidence type="ECO:0000313" key="7">
    <source>
        <dbReference type="Proteomes" id="UP001189122"/>
    </source>
</evidence>
<evidence type="ECO:0000256" key="1">
    <source>
        <dbReference type="ARBA" id="ARBA00022614"/>
    </source>
</evidence>
<keyword evidence="7" id="KW-1185">Reference proteome</keyword>
<dbReference type="FunFam" id="3.80.10.10:FF:000405">
    <property type="entry name" value="Plant intracellular Ras-group-related LRR protein 4"/>
    <property type="match status" value="1"/>
</dbReference>
<dbReference type="InterPro" id="IPR003591">
    <property type="entry name" value="Leu-rich_rpt_typical-subtyp"/>
</dbReference>
<protein>
    <recommendedName>
        <fullName evidence="5">Disease resistance R13L4/SHOC-2-like LRR domain-containing protein</fullName>
    </recommendedName>
</protein>
<dbReference type="Pfam" id="PF23598">
    <property type="entry name" value="LRR_14"/>
    <property type="match status" value="1"/>
</dbReference>
<dbReference type="InterPro" id="IPR032675">
    <property type="entry name" value="LRR_dom_sf"/>
</dbReference>
<dbReference type="InterPro" id="IPR001611">
    <property type="entry name" value="Leu-rich_rpt"/>
</dbReference>
<evidence type="ECO:0000256" key="2">
    <source>
        <dbReference type="ARBA" id="ARBA00022737"/>
    </source>
</evidence>
<dbReference type="SMART" id="SM00369">
    <property type="entry name" value="LRR_TYP"/>
    <property type="match status" value="9"/>
</dbReference>
<dbReference type="EMBL" id="CACRZD030000013">
    <property type="protein sequence ID" value="CAA6669685.1"/>
    <property type="molecule type" value="Genomic_DNA"/>
</dbReference>
<dbReference type="AlphaFoldDB" id="A0A7I8JIU0"/>
<dbReference type="PANTHER" id="PTHR48051">
    <property type="match status" value="1"/>
</dbReference>
<keyword evidence="2" id="KW-0677">Repeat</keyword>
<comment type="similarity">
    <text evidence="3">Belongs to the SHOC2 family.</text>
</comment>
<dbReference type="SMART" id="SM00364">
    <property type="entry name" value="LRR_BAC"/>
    <property type="match status" value="10"/>
</dbReference>
<dbReference type="InterPro" id="IPR050216">
    <property type="entry name" value="LRR_domain-containing"/>
</dbReference>
<dbReference type="GO" id="GO:0005737">
    <property type="term" value="C:cytoplasm"/>
    <property type="evidence" value="ECO:0007669"/>
    <property type="project" value="TreeGrafter"/>
</dbReference>
<feature type="domain" description="Disease resistance R13L4/SHOC-2-like LRR" evidence="5">
    <location>
        <begin position="240"/>
        <end position="349"/>
    </location>
</feature>
<dbReference type="Pfam" id="PF13855">
    <property type="entry name" value="LRR_8"/>
    <property type="match status" value="1"/>
</dbReference>
<dbReference type="Gene3D" id="3.80.10.10">
    <property type="entry name" value="Ribonuclease Inhibitor"/>
    <property type="match status" value="2"/>
</dbReference>
<dbReference type="PANTHER" id="PTHR48051:SF54">
    <property type="entry name" value="LEUCINE-RICH REPEAT-CONTAINING PROTEIN"/>
    <property type="match status" value="1"/>
</dbReference>
<organism evidence="6">
    <name type="scientific">Spirodela intermedia</name>
    <name type="common">Intermediate duckweed</name>
    <dbReference type="NCBI Taxonomy" id="51605"/>
    <lineage>
        <taxon>Eukaryota</taxon>
        <taxon>Viridiplantae</taxon>
        <taxon>Streptophyta</taxon>
        <taxon>Embryophyta</taxon>
        <taxon>Tracheophyta</taxon>
        <taxon>Spermatophyta</taxon>
        <taxon>Magnoliopsida</taxon>
        <taxon>Liliopsida</taxon>
        <taxon>Araceae</taxon>
        <taxon>Lemnoideae</taxon>
        <taxon>Spirodela</taxon>
    </lineage>
</organism>
<dbReference type="EMBL" id="LR743600">
    <property type="protein sequence ID" value="CAA2630442.1"/>
    <property type="molecule type" value="Genomic_DNA"/>
</dbReference>
<evidence type="ECO:0000259" key="5">
    <source>
        <dbReference type="Pfam" id="PF23598"/>
    </source>
</evidence>
<dbReference type="SUPFAM" id="SSF52058">
    <property type="entry name" value="L domain-like"/>
    <property type="match status" value="1"/>
</dbReference>
<evidence type="ECO:0000313" key="6">
    <source>
        <dbReference type="EMBL" id="CAA2630442.1"/>
    </source>
</evidence>
<accession>A0A7I8JIU0</accession>
<dbReference type="PROSITE" id="PS51450">
    <property type="entry name" value="LRR"/>
    <property type="match status" value="2"/>
</dbReference>
<proteinExistence type="inferred from homology"/>
<reference evidence="6 7" key="1">
    <citation type="submission" date="2019-12" db="EMBL/GenBank/DDBJ databases">
        <authorList>
            <person name="Scholz U."/>
            <person name="Mascher M."/>
            <person name="Fiebig A."/>
        </authorList>
    </citation>
    <scope>NUCLEOTIDE SEQUENCE</scope>
</reference>
<gene>
    <name evidence="6" type="ORF">SI7747_13016088</name>
</gene>
<comment type="function">
    <text evidence="4">Leucine-rich repeat protein that likely mediates protein interactions, possibly in the context of signal transduction.</text>
</comment>
<dbReference type="InterPro" id="IPR055414">
    <property type="entry name" value="LRR_R13L4/SHOC2-like"/>
</dbReference>
<name>A0A7I8JIU0_SPIIN</name>
<evidence type="ECO:0000256" key="3">
    <source>
        <dbReference type="ARBA" id="ARBA00023786"/>
    </source>
</evidence>
<keyword evidence="1" id="KW-0433">Leucine-rich repeat</keyword>
<evidence type="ECO:0000256" key="4">
    <source>
        <dbReference type="ARBA" id="ARBA00037519"/>
    </source>
</evidence>
<sequence>MAVVRPPPVAAGTQPRSGPAMMEAVDEIMRTYRSLPARPSVDDVEAAEAVIRAAEAEEEARLDELERTEKLPDLPDELFHVLQEVRRSAARLRAEEQRREALRVVDLEERFRVLDELIQRASRLVSPDGGVSAGRAPDGEVPVRLRLADGRPEGKRGISDANLVKREDEMEKKAPLREATKALARSSSLKSGMTVFADGSAEKFSLIKLAGLIESSAKSEAQILDLQGKLMDQIEWLPLSLGKLTSITELNLSENQIMALPSNIGSLRSLTKLDLHSNKLINLPDSLGELSRLTELDVHANSLKSLPASFGNLTSLVSLDLGSNLLSVLPDSLGNLTNLRRLDVETNELEELPYTIGSCSSLAELRLDFNQLRALPEAMGKLQSLQVLTLHYNRIKGLPTTMASLVELKELDVSFNELESIPESLCFATNLVKLRVGNNFADLTSLPRSIGNLEMLEELDISNDQIRTLPNSFRLLSRLRVFQAEGTPLEVPPRMWSSSEQRYVRGGTVHGRSGGAQGGAASPSAERKKGLWFWLCSLFLPRRDGGDSTKA</sequence>